<evidence type="ECO:0000313" key="4">
    <source>
        <dbReference type="Proteomes" id="UP000004946"/>
    </source>
</evidence>
<dbReference type="KEGG" id="pdo:PSDT_0886"/>
<evidence type="ECO:0000313" key="3">
    <source>
        <dbReference type="EMBL" id="EFT83738.1"/>
    </source>
</evidence>
<dbReference type="EMBL" id="AEON01000001">
    <property type="protein sequence ID" value="EFT83738.1"/>
    <property type="molecule type" value="Genomic_DNA"/>
</dbReference>
<dbReference type="AlphaFoldDB" id="E6K1Q7"/>
<comment type="caution">
    <text evidence="3">The sequence shown here is derived from an EMBL/GenBank/DDBJ whole genome shotgun (WGS) entry which is preliminary data.</text>
</comment>
<feature type="domain" description="YdbS-like PH" evidence="2">
    <location>
        <begin position="90"/>
        <end position="161"/>
    </location>
</feature>
<name>E6K1Q7_PARDN</name>
<keyword evidence="1" id="KW-0812">Transmembrane</keyword>
<sequence length="173" mass="20021">MAEHMSETSGIFASIKLQDSPVFRFPRNGRVRLSLESVLFALVILVVITLVRFRWFPSTDLAALSPWFIVVFLLTLYDLFYLIPRRILFTFISITDDSLTVHEGKFFERLKMIPINRITLIEKSNGPLSRLFHQEKLKITSTTEEVSLPYLSIDDADRLTSLIITKNSRIRNV</sequence>
<evidence type="ECO:0000256" key="1">
    <source>
        <dbReference type="SAM" id="Phobius"/>
    </source>
</evidence>
<organism evidence="3 4">
    <name type="scientific">Parascardovia denticolens DSM 10105 = JCM 12538</name>
    <dbReference type="NCBI Taxonomy" id="864564"/>
    <lineage>
        <taxon>Bacteria</taxon>
        <taxon>Bacillati</taxon>
        <taxon>Actinomycetota</taxon>
        <taxon>Actinomycetes</taxon>
        <taxon>Bifidobacteriales</taxon>
        <taxon>Bifidobacteriaceae</taxon>
        <taxon>Parascardovia</taxon>
    </lineage>
</organism>
<evidence type="ECO:0000259" key="2">
    <source>
        <dbReference type="Pfam" id="PF03703"/>
    </source>
</evidence>
<dbReference type="eggNOG" id="ENOG5031YKY">
    <property type="taxonomic scope" value="Bacteria"/>
</dbReference>
<feature type="transmembrane region" description="Helical" evidence="1">
    <location>
        <begin position="61"/>
        <end position="83"/>
    </location>
</feature>
<proteinExistence type="predicted"/>
<reference evidence="3 4" key="1">
    <citation type="submission" date="2010-12" db="EMBL/GenBank/DDBJ databases">
        <authorList>
            <person name="Muzny D."/>
            <person name="Qin X."/>
            <person name="Buhay C."/>
            <person name="Dugan-Rocha S."/>
            <person name="Ding Y."/>
            <person name="Chen G."/>
            <person name="Hawes A."/>
            <person name="Holder M."/>
            <person name="Jhangiani S."/>
            <person name="Johnson A."/>
            <person name="Khan Z."/>
            <person name="Li Z."/>
            <person name="Liu W."/>
            <person name="Liu X."/>
            <person name="Perez L."/>
            <person name="Shen H."/>
            <person name="Wang Q."/>
            <person name="Watt J."/>
            <person name="Xi L."/>
            <person name="Xin Y."/>
            <person name="Zhou J."/>
            <person name="Deng J."/>
            <person name="Jiang H."/>
            <person name="Liu Y."/>
            <person name="Qu J."/>
            <person name="Song X.-Z."/>
            <person name="Zhang L."/>
            <person name="Villasana D."/>
            <person name="Johnson A."/>
            <person name="Liu J."/>
            <person name="Liyanage D."/>
            <person name="Lorensuhewa L."/>
            <person name="Robinson T."/>
            <person name="Song A."/>
            <person name="Song B.-B."/>
            <person name="Dinh H."/>
            <person name="Thornton R."/>
            <person name="Coyle M."/>
            <person name="Francisco L."/>
            <person name="Jackson L."/>
            <person name="Javaid M."/>
            <person name="Korchina V."/>
            <person name="Kovar C."/>
            <person name="Mata R."/>
            <person name="Mathew T."/>
            <person name="Ngo R."/>
            <person name="Nguyen L."/>
            <person name="Nguyen N."/>
            <person name="Okwuonu G."/>
            <person name="Ongeri F."/>
            <person name="Pham C."/>
            <person name="Simmons D."/>
            <person name="Wilczek-Boney K."/>
            <person name="Hale W."/>
            <person name="Jakkamsetti A."/>
            <person name="Pham P."/>
            <person name="Ruth R."/>
            <person name="San Lucas F."/>
            <person name="Warren J."/>
            <person name="Zhang J."/>
            <person name="Zhao Z."/>
            <person name="Zhou C."/>
            <person name="Zhu D."/>
            <person name="Lee S."/>
            <person name="Bess C."/>
            <person name="Blankenburg K."/>
            <person name="Forbes L."/>
            <person name="Fu Q."/>
            <person name="Gubbala S."/>
            <person name="Hirani K."/>
            <person name="Jayaseelan J.C."/>
            <person name="Lara F."/>
            <person name="Munidasa M."/>
            <person name="Palculict T."/>
            <person name="Patil S."/>
            <person name="Pu L.-L."/>
            <person name="Saada N."/>
            <person name="Tang L."/>
            <person name="Weissenberger G."/>
            <person name="Zhu Y."/>
            <person name="Hemphill L."/>
            <person name="Shang Y."/>
            <person name="Youmans B."/>
            <person name="Ayvaz T."/>
            <person name="Ross M."/>
            <person name="Santibanez J."/>
            <person name="Aqrawi P."/>
            <person name="Gross S."/>
            <person name="Joshi V."/>
            <person name="Fowler G."/>
            <person name="Nazareth L."/>
            <person name="Reid J."/>
            <person name="Worley K."/>
            <person name="Petrosino J."/>
            <person name="Highlander S."/>
            <person name="Gibbs R."/>
        </authorList>
    </citation>
    <scope>NUCLEOTIDE SEQUENCE [LARGE SCALE GENOMIC DNA]</scope>
    <source>
        <strain evidence="3 4">DSM 10105</strain>
    </source>
</reference>
<keyword evidence="1" id="KW-0472">Membrane</keyword>
<keyword evidence="4" id="KW-1185">Reference proteome</keyword>
<dbReference type="HOGENOM" id="CLU_1546153_0_0_11"/>
<dbReference type="PANTHER" id="PTHR34473:SF2">
    <property type="entry name" value="UPF0699 TRANSMEMBRANE PROTEIN YDBT"/>
    <property type="match status" value="1"/>
</dbReference>
<dbReference type="Pfam" id="PF03703">
    <property type="entry name" value="bPH_2"/>
    <property type="match status" value="1"/>
</dbReference>
<keyword evidence="1" id="KW-1133">Transmembrane helix</keyword>
<gene>
    <name evidence="3" type="ORF">HMPREF0620_0743</name>
</gene>
<dbReference type="InterPro" id="IPR005182">
    <property type="entry name" value="YdbS-like_PH"/>
</dbReference>
<protein>
    <recommendedName>
        <fullName evidence="2">YdbS-like PH domain-containing protein</fullName>
    </recommendedName>
</protein>
<feature type="transmembrane region" description="Helical" evidence="1">
    <location>
        <begin position="33"/>
        <end position="55"/>
    </location>
</feature>
<accession>E6K1Q7</accession>
<dbReference type="PATRIC" id="fig|864564.6.peg.970"/>
<dbReference type="PANTHER" id="PTHR34473">
    <property type="entry name" value="UPF0699 TRANSMEMBRANE PROTEIN YDBS"/>
    <property type="match status" value="1"/>
</dbReference>
<dbReference type="Proteomes" id="UP000004946">
    <property type="component" value="Chromosome"/>
</dbReference>